<dbReference type="OrthoDB" id="2439970at2759"/>
<accession>A0A9N9IWQ7</accession>
<reference evidence="1" key="1">
    <citation type="submission" date="2021-06" db="EMBL/GenBank/DDBJ databases">
        <authorList>
            <person name="Kallberg Y."/>
            <person name="Tangrot J."/>
            <person name="Rosling A."/>
        </authorList>
    </citation>
    <scope>NUCLEOTIDE SEQUENCE</scope>
    <source>
        <strain evidence="1">MA453B</strain>
    </source>
</reference>
<proteinExistence type="predicted"/>
<evidence type="ECO:0000313" key="2">
    <source>
        <dbReference type="Proteomes" id="UP000789405"/>
    </source>
</evidence>
<dbReference type="EMBL" id="CAJVPY010015806">
    <property type="protein sequence ID" value="CAG8753759.1"/>
    <property type="molecule type" value="Genomic_DNA"/>
</dbReference>
<organism evidence="1 2">
    <name type="scientific">Dentiscutata erythropus</name>
    <dbReference type="NCBI Taxonomy" id="1348616"/>
    <lineage>
        <taxon>Eukaryota</taxon>
        <taxon>Fungi</taxon>
        <taxon>Fungi incertae sedis</taxon>
        <taxon>Mucoromycota</taxon>
        <taxon>Glomeromycotina</taxon>
        <taxon>Glomeromycetes</taxon>
        <taxon>Diversisporales</taxon>
        <taxon>Gigasporaceae</taxon>
        <taxon>Dentiscutata</taxon>
    </lineage>
</organism>
<sequence>MGFFETMFGFVKITKNTKVEVILFESNIQYKEIAVKLVDTIINDQYIFYGNSELELVKKESKTNSGENQIPKINNNSIVSRERIFENNSKEDQVSEIIEILSDEEDKISEIIEISSNKENQAPKNERTPEIIVLLSMR</sequence>
<protein>
    <submittedName>
        <fullName evidence="1">18805_t:CDS:1</fullName>
    </submittedName>
</protein>
<evidence type="ECO:0000313" key="1">
    <source>
        <dbReference type="EMBL" id="CAG8753759.1"/>
    </source>
</evidence>
<comment type="caution">
    <text evidence="1">The sequence shown here is derived from an EMBL/GenBank/DDBJ whole genome shotgun (WGS) entry which is preliminary data.</text>
</comment>
<dbReference type="Proteomes" id="UP000789405">
    <property type="component" value="Unassembled WGS sequence"/>
</dbReference>
<name>A0A9N9IWQ7_9GLOM</name>
<gene>
    <name evidence="1" type="ORF">DERYTH_LOCUS17132</name>
</gene>
<keyword evidence="2" id="KW-1185">Reference proteome</keyword>
<dbReference type="AlphaFoldDB" id="A0A9N9IWQ7"/>